<feature type="domain" description="IclR-ED" evidence="7">
    <location>
        <begin position="75"/>
        <end position="256"/>
    </location>
</feature>
<dbReference type="InterPro" id="IPR036388">
    <property type="entry name" value="WH-like_DNA-bd_sf"/>
</dbReference>
<reference evidence="8 9" key="1">
    <citation type="submission" date="2020-08" db="EMBL/GenBank/DDBJ databases">
        <title>Genomic Encyclopedia of Type Strains, Phase III (KMG-III): the genomes of soil and plant-associated and newly described type strains.</title>
        <authorList>
            <person name="Whitman W."/>
        </authorList>
    </citation>
    <scope>NUCLEOTIDE SEQUENCE [LARGE SCALE GENOMIC DNA]</scope>
    <source>
        <strain evidence="8 9">CECT 8234</strain>
    </source>
</reference>
<evidence type="ECO:0000259" key="6">
    <source>
        <dbReference type="PROSITE" id="PS51077"/>
    </source>
</evidence>
<dbReference type="InterPro" id="IPR011991">
    <property type="entry name" value="ArsR-like_HTH"/>
</dbReference>
<keyword evidence="3" id="KW-0804">Transcription</keyword>
<name>A0A7W5GBV2_9BACL</name>
<dbReference type="InterPro" id="IPR005471">
    <property type="entry name" value="Tscrpt_reg_IclR_N"/>
</dbReference>
<dbReference type="GO" id="GO:0045892">
    <property type="term" value="P:negative regulation of DNA-templated transcription"/>
    <property type="evidence" value="ECO:0007669"/>
    <property type="project" value="TreeGrafter"/>
</dbReference>
<dbReference type="InterPro" id="IPR029016">
    <property type="entry name" value="GAF-like_dom_sf"/>
</dbReference>
<evidence type="ECO:0000256" key="1">
    <source>
        <dbReference type="ARBA" id="ARBA00023015"/>
    </source>
</evidence>
<dbReference type="EMBL" id="JACHXW010000014">
    <property type="protein sequence ID" value="MBB3154196.1"/>
    <property type="molecule type" value="Genomic_DNA"/>
</dbReference>
<accession>A0A7W5GBV2</accession>
<dbReference type="PROSITE" id="PS51077">
    <property type="entry name" value="HTH_ICLR"/>
    <property type="match status" value="1"/>
</dbReference>
<proteinExistence type="predicted"/>
<gene>
    <name evidence="8" type="ORF">FHS16_004272</name>
</gene>
<dbReference type="SMART" id="SM00346">
    <property type="entry name" value="HTH_ICLR"/>
    <property type="match status" value="1"/>
</dbReference>
<comment type="caution">
    <text evidence="8">The sequence shown here is derived from an EMBL/GenBank/DDBJ whole genome shotgun (WGS) entry which is preliminary data.</text>
</comment>
<feature type="domain" description="HTH iclR-type" evidence="6">
    <location>
        <begin position="12"/>
        <end position="74"/>
    </location>
</feature>
<evidence type="ECO:0000259" key="7">
    <source>
        <dbReference type="PROSITE" id="PS51078"/>
    </source>
</evidence>
<evidence type="ECO:0000313" key="9">
    <source>
        <dbReference type="Proteomes" id="UP000518605"/>
    </source>
</evidence>
<dbReference type="PANTHER" id="PTHR30136">
    <property type="entry name" value="HELIX-TURN-HELIX TRANSCRIPTIONAL REGULATOR, ICLR FAMILY"/>
    <property type="match status" value="1"/>
</dbReference>
<dbReference type="CDD" id="cd00090">
    <property type="entry name" value="HTH_ARSR"/>
    <property type="match status" value="1"/>
</dbReference>
<keyword evidence="1" id="KW-0805">Transcription regulation</keyword>
<evidence type="ECO:0000256" key="5">
    <source>
        <dbReference type="ARBA" id="ARBA00070406"/>
    </source>
</evidence>
<keyword evidence="2 8" id="KW-0238">DNA-binding</keyword>
<dbReference type="Proteomes" id="UP000518605">
    <property type="component" value="Unassembled WGS sequence"/>
</dbReference>
<dbReference type="Gene3D" id="1.10.10.10">
    <property type="entry name" value="Winged helix-like DNA-binding domain superfamily/Winged helix DNA-binding domain"/>
    <property type="match status" value="1"/>
</dbReference>
<dbReference type="PANTHER" id="PTHR30136:SF24">
    <property type="entry name" value="HTH-TYPE TRANSCRIPTIONAL REPRESSOR ALLR"/>
    <property type="match status" value="1"/>
</dbReference>
<organism evidence="8 9">
    <name type="scientific">Paenibacillus endophyticus</name>
    <dbReference type="NCBI Taxonomy" id="1294268"/>
    <lineage>
        <taxon>Bacteria</taxon>
        <taxon>Bacillati</taxon>
        <taxon>Bacillota</taxon>
        <taxon>Bacilli</taxon>
        <taxon>Bacillales</taxon>
        <taxon>Paenibacillaceae</taxon>
        <taxon>Paenibacillus</taxon>
    </lineage>
</organism>
<dbReference type="RefSeq" id="WP_183567176.1">
    <property type="nucleotide sequence ID" value="NZ_CBCSLB010000014.1"/>
</dbReference>
<dbReference type="SUPFAM" id="SSF55781">
    <property type="entry name" value="GAF domain-like"/>
    <property type="match status" value="1"/>
</dbReference>
<evidence type="ECO:0000313" key="8">
    <source>
        <dbReference type="EMBL" id="MBB3154196.1"/>
    </source>
</evidence>
<dbReference type="PROSITE" id="PS51078">
    <property type="entry name" value="ICLR_ED"/>
    <property type="match status" value="1"/>
</dbReference>
<dbReference type="InterPro" id="IPR036390">
    <property type="entry name" value="WH_DNA-bd_sf"/>
</dbReference>
<dbReference type="Pfam" id="PF01614">
    <property type="entry name" value="IclR_C"/>
    <property type="match status" value="1"/>
</dbReference>
<evidence type="ECO:0000256" key="4">
    <source>
        <dbReference type="ARBA" id="ARBA00058938"/>
    </source>
</evidence>
<dbReference type="InterPro" id="IPR014757">
    <property type="entry name" value="Tscrpt_reg_IclR_C"/>
</dbReference>
<keyword evidence="9" id="KW-1185">Reference proteome</keyword>
<dbReference type="GO" id="GO:0003677">
    <property type="term" value="F:DNA binding"/>
    <property type="evidence" value="ECO:0007669"/>
    <property type="project" value="UniProtKB-KW"/>
</dbReference>
<dbReference type="FunFam" id="1.10.10.10:FF:000056">
    <property type="entry name" value="IclR family transcriptional regulator"/>
    <property type="match status" value="1"/>
</dbReference>
<dbReference type="Gene3D" id="3.30.450.40">
    <property type="match status" value="1"/>
</dbReference>
<dbReference type="Pfam" id="PF09339">
    <property type="entry name" value="HTH_IclR"/>
    <property type="match status" value="1"/>
</dbReference>
<dbReference type="InterPro" id="IPR050707">
    <property type="entry name" value="HTH_MetabolicPath_Reg"/>
</dbReference>
<protein>
    <recommendedName>
        <fullName evidence="5">Glycerol operon regulatory protein</fullName>
    </recommendedName>
</protein>
<dbReference type="GO" id="GO:0003700">
    <property type="term" value="F:DNA-binding transcription factor activity"/>
    <property type="evidence" value="ECO:0007669"/>
    <property type="project" value="TreeGrafter"/>
</dbReference>
<evidence type="ECO:0000256" key="3">
    <source>
        <dbReference type="ARBA" id="ARBA00023163"/>
    </source>
</evidence>
<sequence length="258" mass="28912">MVEKPDQQPYLLSSVSNALRIMNSFTVEKPMKGVSELADELGISKSAVSRLLSTLASEGYVIKEPTTQKYSLGLQILKLNTVVTSQLEINHAAQPIIRELAKSTGEAVLISVLENEIVYIEQIECRHQECILPLVGHRSPVHCTSAGKLLLAYYETERLHKLVKKGLTSYTAKTITDKEVLQKQLIEIRKLHFSCCESEYLEGFICFSAPIRNYLNNVVAAITIMGPVQRLNEHTHQKIINKLIRAAREISRELGQNG</sequence>
<evidence type="ECO:0000256" key="2">
    <source>
        <dbReference type="ARBA" id="ARBA00023125"/>
    </source>
</evidence>
<comment type="function">
    <text evidence="4">May be an activator protein for the gylABX operon.</text>
</comment>
<dbReference type="AlphaFoldDB" id="A0A7W5GBV2"/>
<dbReference type="SUPFAM" id="SSF46785">
    <property type="entry name" value="Winged helix' DNA-binding domain"/>
    <property type="match status" value="1"/>
</dbReference>